<evidence type="ECO:0000256" key="3">
    <source>
        <dbReference type="ARBA" id="ARBA00022692"/>
    </source>
</evidence>
<evidence type="ECO:0000256" key="5">
    <source>
        <dbReference type="ARBA" id="ARBA00023136"/>
    </source>
</evidence>
<sequence length="381" mass="39257">MPLVAVTRLHASVLQIGLLSALGQITFVLVALPAGALADRSRHRRAMIGSNLVRALIVATIPIAAIAGVLHLWILYAVEVALALLQSFYEPAWHAFLPTLVSSDRLVASNGKLQTTTTATDLGGKGFAGLLIQLVGAPLAVIVNAIGFALSAVALTAIRQDEPRPEKTIDSLPHQITEGIAQVLGRPVLRTMAIFLVGAGGGLSAYYALSTVFLARTVGLPASAIGWVFAGGGIGGVIGGLLTPRAADRLGNGRLLRLCTAVTLPFGLLIPLTQPGWGVLLYIAGGAMVGAGVAAYNVLSLSLTQTICPPELLGRAFSVIRLIVLGASAVGSTLAGLLGTWLGTRLALLVIMGALLLIPLSLLLAKTLRGDFGTPPIEQTP</sequence>
<feature type="transmembrane region" description="Helical" evidence="6">
    <location>
        <begin position="346"/>
        <end position="365"/>
    </location>
</feature>
<evidence type="ECO:0000256" key="1">
    <source>
        <dbReference type="ARBA" id="ARBA00004651"/>
    </source>
</evidence>
<feature type="transmembrane region" description="Helical" evidence="6">
    <location>
        <begin position="12"/>
        <end position="32"/>
    </location>
</feature>
<evidence type="ECO:0000259" key="7">
    <source>
        <dbReference type="PROSITE" id="PS50850"/>
    </source>
</evidence>
<dbReference type="AlphaFoldDB" id="A0A917W6Y3"/>
<dbReference type="Gene3D" id="1.20.1250.20">
    <property type="entry name" value="MFS general substrate transporter like domains"/>
    <property type="match status" value="1"/>
</dbReference>
<feature type="domain" description="Major facilitator superfamily (MFS) profile" evidence="7">
    <location>
        <begin position="186"/>
        <end position="381"/>
    </location>
</feature>
<keyword evidence="9" id="KW-1185">Reference proteome</keyword>
<feature type="transmembrane region" description="Helical" evidence="6">
    <location>
        <begin position="319"/>
        <end position="340"/>
    </location>
</feature>
<dbReference type="InterPro" id="IPR036259">
    <property type="entry name" value="MFS_trans_sf"/>
</dbReference>
<dbReference type="InterPro" id="IPR011701">
    <property type="entry name" value="MFS"/>
</dbReference>
<dbReference type="EMBL" id="BMMZ01000008">
    <property type="protein sequence ID" value="GGL70512.1"/>
    <property type="molecule type" value="Genomic_DNA"/>
</dbReference>
<reference evidence="8" key="2">
    <citation type="submission" date="2020-09" db="EMBL/GenBank/DDBJ databases">
        <authorList>
            <person name="Sun Q."/>
            <person name="Zhou Y."/>
        </authorList>
    </citation>
    <scope>NUCLEOTIDE SEQUENCE</scope>
    <source>
        <strain evidence="8">CGMCC 4.7306</strain>
    </source>
</reference>
<comment type="caution">
    <text evidence="8">The sequence shown here is derived from an EMBL/GenBank/DDBJ whole genome shotgun (WGS) entry which is preliminary data.</text>
</comment>
<gene>
    <name evidence="8" type="ORF">GCM10011575_31210</name>
</gene>
<keyword evidence="5 6" id="KW-0472">Membrane</keyword>
<dbReference type="Pfam" id="PF07690">
    <property type="entry name" value="MFS_1"/>
    <property type="match status" value="1"/>
</dbReference>
<evidence type="ECO:0000313" key="8">
    <source>
        <dbReference type="EMBL" id="GGL70512.1"/>
    </source>
</evidence>
<feature type="transmembrane region" description="Helical" evidence="6">
    <location>
        <begin position="130"/>
        <end position="158"/>
    </location>
</feature>
<keyword evidence="2" id="KW-1003">Cell membrane</keyword>
<evidence type="ECO:0000313" key="9">
    <source>
        <dbReference type="Proteomes" id="UP000613840"/>
    </source>
</evidence>
<keyword evidence="4 6" id="KW-1133">Transmembrane helix</keyword>
<dbReference type="InterPro" id="IPR020846">
    <property type="entry name" value="MFS_dom"/>
</dbReference>
<evidence type="ECO:0000256" key="4">
    <source>
        <dbReference type="ARBA" id="ARBA00022989"/>
    </source>
</evidence>
<evidence type="ECO:0000256" key="6">
    <source>
        <dbReference type="SAM" id="Phobius"/>
    </source>
</evidence>
<name>A0A917W6Y3_9ACTN</name>
<dbReference type="GO" id="GO:0022857">
    <property type="term" value="F:transmembrane transporter activity"/>
    <property type="evidence" value="ECO:0007669"/>
    <property type="project" value="InterPro"/>
</dbReference>
<proteinExistence type="predicted"/>
<dbReference type="GO" id="GO:0005886">
    <property type="term" value="C:plasma membrane"/>
    <property type="evidence" value="ECO:0007669"/>
    <property type="project" value="UniProtKB-SubCell"/>
</dbReference>
<dbReference type="SUPFAM" id="SSF103473">
    <property type="entry name" value="MFS general substrate transporter"/>
    <property type="match status" value="1"/>
</dbReference>
<comment type="subcellular location">
    <subcellularLocation>
        <location evidence="1">Cell membrane</location>
        <topology evidence="1">Multi-pass membrane protein</topology>
    </subcellularLocation>
</comment>
<dbReference type="PANTHER" id="PTHR23513">
    <property type="entry name" value="INTEGRAL MEMBRANE EFFLUX PROTEIN-RELATED"/>
    <property type="match status" value="1"/>
</dbReference>
<keyword evidence="3 6" id="KW-0812">Transmembrane</keyword>
<feature type="transmembrane region" description="Helical" evidence="6">
    <location>
        <begin position="224"/>
        <end position="243"/>
    </location>
</feature>
<dbReference type="Proteomes" id="UP000613840">
    <property type="component" value="Unassembled WGS sequence"/>
</dbReference>
<evidence type="ECO:0000256" key="2">
    <source>
        <dbReference type="ARBA" id="ARBA00022475"/>
    </source>
</evidence>
<dbReference type="CDD" id="cd06173">
    <property type="entry name" value="MFS_MefA_like"/>
    <property type="match status" value="1"/>
</dbReference>
<reference evidence="8" key="1">
    <citation type="journal article" date="2014" name="Int. J. Syst. Evol. Microbiol.">
        <title>Complete genome sequence of Corynebacterium casei LMG S-19264T (=DSM 44701T), isolated from a smear-ripened cheese.</title>
        <authorList>
            <consortium name="US DOE Joint Genome Institute (JGI-PGF)"/>
            <person name="Walter F."/>
            <person name="Albersmeier A."/>
            <person name="Kalinowski J."/>
            <person name="Ruckert C."/>
        </authorList>
    </citation>
    <scope>NUCLEOTIDE SEQUENCE</scope>
    <source>
        <strain evidence="8">CGMCC 4.7306</strain>
    </source>
</reference>
<accession>A0A917W6Y3</accession>
<feature type="transmembrane region" description="Helical" evidence="6">
    <location>
        <begin position="52"/>
        <end position="76"/>
    </location>
</feature>
<feature type="transmembrane region" description="Helical" evidence="6">
    <location>
        <begin position="255"/>
        <end position="273"/>
    </location>
</feature>
<feature type="transmembrane region" description="Helical" evidence="6">
    <location>
        <begin position="279"/>
        <end position="299"/>
    </location>
</feature>
<feature type="transmembrane region" description="Helical" evidence="6">
    <location>
        <begin position="193"/>
        <end position="218"/>
    </location>
</feature>
<organism evidence="8 9">
    <name type="scientific">Microlunatus endophyticus</name>
    <dbReference type="NCBI Taxonomy" id="1716077"/>
    <lineage>
        <taxon>Bacteria</taxon>
        <taxon>Bacillati</taxon>
        <taxon>Actinomycetota</taxon>
        <taxon>Actinomycetes</taxon>
        <taxon>Propionibacteriales</taxon>
        <taxon>Propionibacteriaceae</taxon>
        <taxon>Microlunatus</taxon>
    </lineage>
</organism>
<dbReference type="PROSITE" id="PS50850">
    <property type="entry name" value="MFS"/>
    <property type="match status" value="1"/>
</dbReference>
<dbReference type="PANTHER" id="PTHR23513:SF6">
    <property type="entry name" value="MAJOR FACILITATOR SUPERFAMILY ASSOCIATED DOMAIN-CONTAINING PROTEIN"/>
    <property type="match status" value="1"/>
</dbReference>
<protein>
    <submittedName>
        <fullName evidence="8">MFS transporter</fullName>
    </submittedName>
</protein>